<accession>A0A918J632</accession>
<gene>
    <name evidence="1" type="ORF">GCM10007383_38000</name>
</gene>
<evidence type="ECO:0000313" key="2">
    <source>
        <dbReference type="Proteomes" id="UP000634668"/>
    </source>
</evidence>
<dbReference type="AlphaFoldDB" id="A0A918J632"/>
<evidence type="ECO:0008006" key="3">
    <source>
        <dbReference type="Google" id="ProtNLM"/>
    </source>
</evidence>
<proteinExistence type="predicted"/>
<dbReference type="EMBL" id="BMWP01000046">
    <property type="protein sequence ID" value="GGW50655.1"/>
    <property type="molecule type" value="Genomic_DNA"/>
</dbReference>
<keyword evidence="2" id="KW-1185">Reference proteome</keyword>
<name>A0A918J632_9FLAO</name>
<protein>
    <recommendedName>
        <fullName evidence="3">Outer membrane protein beta-barrel domain-containing protein</fullName>
    </recommendedName>
</protein>
<reference evidence="1" key="1">
    <citation type="journal article" date="2014" name="Int. J. Syst. Evol. Microbiol.">
        <title>Complete genome sequence of Corynebacterium casei LMG S-19264T (=DSM 44701T), isolated from a smear-ripened cheese.</title>
        <authorList>
            <consortium name="US DOE Joint Genome Institute (JGI-PGF)"/>
            <person name="Walter F."/>
            <person name="Albersmeier A."/>
            <person name="Kalinowski J."/>
            <person name="Ruckert C."/>
        </authorList>
    </citation>
    <scope>NUCLEOTIDE SEQUENCE</scope>
    <source>
        <strain evidence="1">KCTC 12113</strain>
    </source>
</reference>
<reference evidence="1" key="2">
    <citation type="submission" date="2020-09" db="EMBL/GenBank/DDBJ databases">
        <authorList>
            <person name="Sun Q."/>
            <person name="Kim S."/>
        </authorList>
    </citation>
    <scope>NUCLEOTIDE SEQUENCE</scope>
    <source>
        <strain evidence="1">KCTC 12113</strain>
    </source>
</reference>
<comment type="caution">
    <text evidence="1">The sequence shown here is derived from an EMBL/GenBank/DDBJ whole genome shotgun (WGS) entry which is preliminary data.</text>
</comment>
<sequence>MGLYGQRGMKLGIHGGLPLNDFQEEASIMLGLDAGYRFALGEVVDFGVMTGYIHAFPEKYHLEYGENLPRIQFVPLAGSIRVWPSNSFSIGGDVGQALGVNEGNKGGFYYRPALAYLMGAQTEVNVSYTGIKLDEKSWNTVSIGIVYTIDFKAY</sequence>
<evidence type="ECO:0000313" key="1">
    <source>
        <dbReference type="EMBL" id="GGW50655.1"/>
    </source>
</evidence>
<dbReference type="Proteomes" id="UP000634668">
    <property type="component" value="Unassembled WGS sequence"/>
</dbReference>
<organism evidence="1 2">
    <name type="scientific">Arenibacter certesii</name>
    <dbReference type="NCBI Taxonomy" id="228955"/>
    <lineage>
        <taxon>Bacteria</taxon>
        <taxon>Pseudomonadati</taxon>
        <taxon>Bacteroidota</taxon>
        <taxon>Flavobacteriia</taxon>
        <taxon>Flavobacteriales</taxon>
        <taxon>Flavobacteriaceae</taxon>
        <taxon>Arenibacter</taxon>
    </lineage>
</organism>